<dbReference type="SUPFAM" id="SSF51735">
    <property type="entry name" value="NAD(P)-binding Rossmann-fold domains"/>
    <property type="match status" value="1"/>
</dbReference>
<dbReference type="RefSeq" id="WP_108345849.1">
    <property type="nucleotide sequence ID" value="NZ_PYXZ01000009.1"/>
</dbReference>
<dbReference type="NCBIfam" id="NF006110">
    <property type="entry name" value="PRK08261.1"/>
    <property type="match status" value="1"/>
</dbReference>
<dbReference type="InterPro" id="IPR057326">
    <property type="entry name" value="KR_dom"/>
</dbReference>
<dbReference type="PROSITE" id="PS00061">
    <property type="entry name" value="ADH_SHORT"/>
    <property type="match status" value="1"/>
</dbReference>
<evidence type="ECO:0000256" key="1">
    <source>
        <dbReference type="ARBA" id="ARBA00006484"/>
    </source>
</evidence>
<comment type="similarity">
    <text evidence="1">Belongs to the short-chain dehydrogenases/reductases (SDR) family.</text>
</comment>
<dbReference type="OrthoDB" id="9808187at2"/>
<gene>
    <name evidence="3" type="ORF">C7S10_18075</name>
</gene>
<dbReference type="FunFam" id="3.40.50.720:FF:000338">
    <property type="entry name" value="3-oxoacyl-ACP reductase FabG"/>
    <property type="match status" value="1"/>
</dbReference>
<dbReference type="InterPro" id="IPR020904">
    <property type="entry name" value="Sc_DH/Rdtase_CS"/>
</dbReference>
<sequence length="443" mass="45942">MSDRYQGFVSTPLGRLLVKNLGLPSPTRLERYAAGAPLVTGTVALGGEGRLSGSLPTVLDDLDIAWSLPTSGEKYKGLVFDATGITDSAGLVALQKFFTPLLRSLDTCPRVVVLGTTPESLTGSERVAQRALEGFTRSLGKEIGRGGTVQLVYVDEGADDAIASTLAFLLSPKSAYVSGQVVRIGAHQEKQAGPVADWSRPLDGKVALVTGASRGIGEQIARVLHRDGATVVGVDVPQAASELQALMRELDGDHLLLDITAKDAPQRIAHHLTTGHGGVDVVVHNAGITRDKKLANMAEDRWAGVIGVNLTAPERITRQLLDDGVLNDNGRIVGVASIAGIAGNVGQTNYAASKAGVIGLVDSLADDLGRGITINAVAPGFIITAMTAAVPFATREVGQRLNAMSQGGLPVDVAEAIAWFASPGSTAVNGNVVRVCGQMMLGA</sequence>
<dbReference type="InterPro" id="IPR002347">
    <property type="entry name" value="SDR_fam"/>
</dbReference>
<dbReference type="GO" id="GO:0016616">
    <property type="term" value="F:oxidoreductase activity, acting on the CH-OH group of donors, NAD or NADP as acceptor"/>
    <property type="evidence" value="ECO:0007669"/>
    <property type="project" value="UniProtKB-ARBA"/>
</dbReference>
<dbReference type="PANTHER" id="PTHR42760">
    <property type="entry name" value="SHORT-CHAIN DEHYDROGENASES/REDUCTASES FAMILY MEMBER"/>
    <property type="match status" value="1"/>
</dbReference>
<dbReference type="Gene3D" id="3.40.50.720">
    <property type="entry name" value="NAD(P)-binding Rossmann-like Domain"/>
    <property type="match status" value="2"/>
</dbReference>
<dbReference type="EMBL" id="PYXZ01000009">
    <property type="protein sequence ID" value="PUA79627.1"/>
    <property type="molecule type" value="Genomic_DNA"/>
</dbReference>
<evidence type="ECO:0000313" key="4">
    <source>
        <dbReference type="Proteomes" id="UP000244867"/>
    </source>
</evidence>
<dbReference type="Proteomes" id="UP000244867">
    <property type="component" value="Unassembled WGS sequence"/>
</dbReference>
<protein>
    <submittedName>
        <fullName evidence="3">3-oxoacyl-ACP reductase</fullName>
    </submittedName>
</protein>
<comment type="caution">
    <text evidence="3">The sequence shown here is derived from an EMBL/GenBank/DDBJ whole genome shotgun (WGS) entry which is preliminary data.</text>
</comment>
<evidence type="ECO:0000313" key="3">
    <source>
        <dbReference type="EMBL" id="PUA79627.1"/>
    </source>
</evidence>
<organism evidence="3 4">
    <name type="scientific">Nocardioides currus</name>
    <dbReference type="NCBI Taxonomy" id="2133958"/>
    <lineage>
        <taxon>Bacteria</taxon>
        <taxon>Bacillati</taxon>
        <taxon>Actinomycetota</taxon>
        <taxon>Actinomycetes</taxon>
        <taxon>Propionibacteriales</taxon>
        <taxon>Nocardioidaceae</taxon>
        <taxon>Nocardioides</taxon>
    </lineage>
</organism>
<keyword evidence="4" id="KW-1185">Reference proteome</keyword>
<dbReference type="InterPro" id="IPR036291">
    <property type="entry name" value="NAD(P)-bd_dom_sf"/>
</dbReference>
<dbReference type="PRINTS" id="PR00081">
    <property type="entry name" value="GDHRDH"/>
</dbReference>
<accession>A0A2R7YTA6</accession>
<evidence type="ECO:0000259" key="2">
    <source>
        <dbReference type="SMART" id="SM00822"/>
    </source>
</evidence>
<dbReference type="AlphaFoldDB" id="A0A2R7YTA6"/>
<dbReference type="PANTHER" id="PTHR42760:SF78">
    <property type="entry name" value="3-OXOACYL-[ACYL-CARRIER-PROTEIN] REDUCTASE [NADH]"/>
    <property type="match status" value="1"/>
</dbReference>
<dbReference type="Pfam" id="PF13561">
    <property type="entry name" value="adh_short_C2"/>
    <property type="match status" value="1"/>
</dbReference>
<name>A0A2R7YTA6_9ACTN</name>
<dbReference type="PRINTS" id="PR00080">
    <property type="entry name" value="SDRFAMILY"/>
</dbReference>
<dbReference type="SMART" id="SM00822">
    <property type="entry name" value="PKS_KR"/>
    <property type="match status" value="1"/>
</dbReference>
<proteinExistence type="inferred from homology"/>
<feature type="domain" description="Ketoreductase" evidence="2">
    <location>
        <begin position="205"/>
        <end position="380"/>
    </location>
</feature>
<reference evidence="3 4" key="1">
    <citation type="submission" date="2018-03" db="EMBL/GenBank/DDBJ databases">
        <authorList>
            <person name="Keele B.F."/>
        </authorList>
    </citation>
    <scope>NUCLEOTIDE SEQUENCE [LARGE SCALE GENOMIC DNA]</scope>
    <source>
        <strain evidence="3 4">IB-3</strain>
    </source>
</reference>